<keyword evidence="1" id="KW-0472">Membrane</keyword>
<feature type="transmembrane region" description="Helical" evidence="1">
    <location>
        <begin position="147"/>
        <end position="166"/>
    </location>
</feature>
<dbReference type="RefSeq" id="WP_263599779.1">
    <property type="nucleotide sequence ID" value="NZ_CP107027.1"/>
</dbReference>
<keyword evidence="1" id="KW-1133">Transmembrane helix</keyword>
<dbReference type="Proteomes" id="UP001163104">
    <property type="component" value="Chromosome"/>
</dbReference>
<feature type="transmembrane region" description="Helical" evidence="1">
    <location>
        <begin position="9"/>
        <end position="26"/>
    </location>
</feature>
<proteinExistence type="predicted"/>
<evidence type="ECO:0000256" key="1">
    <source>
        <dbReference type="SAM" id="Phobius"/>
    </source>
</evidence>
<evidence type="ECO:0000313" key="2">
    <source>
        <dbReference type="EMBL" id="UYG96739.1"/>
    </source>
</evidence>
<gene>
    <name evidence="2" type="ORF">OD459_06835</name>
</gene>
<protein>
    <submittedName>
        <fullName evidence="2">Uncharacterized protein</fullName>
    </submittedName>
</protein>
<accession>A0AA46P789</accession>
<feature type="transmembrane region" description="Helical" evidence="1">
    <location>
        <begin position="38"/>
        <end position="60"/>
    </location>
</feature>
<reference evidence="2" key="1">
    <citation type="submission" date="2022-10" db="EMBL/GenBank/DDBJ databases">
        <title>Mechanism of multi-heavy metal repair in Cytobacillus Firmus M7.</title>
        <authorList>
            <person name="Li X."/>
            <person name="Yu C."/>
        </authorList>
    </citation>
    <scope>NUCLEOTIDE SEQUENCE</scope>
    <source>
        <strain evidence="2">M7</strain>
    </source>
</reference>
<dbReference type="AlphaFoldDB" id="A0AA46P789"/>
<sequence length="267" mass="30668">MKDFPSKRDFFYIVGFLVIAIIFIVSGRLSDNTSVVDYVGFAGTIVSILLAVIAIIYSFYQSSTYENSTQKLEITAKKIEQITNELSEVAEISGNIKYLKDTVDKINNIVVKIEANLYEDINQKPQQDIFNNTKANTGNGYNYDENFFGNVASNLTVLAAIVVVWIQKSHKKNVPFNIKDCTRYFIEDIMFERESNVRFIGIENAINGLLIAYEHLFFFKLTKLNENEFKVEEFDKHFANVIEGGNHNLNLLNKHFEDIERILTIKK</sequence>
<name>A0AA46P789_CYTFI</name>
<organism evidence="2 3">
    <name type="scientific">Cytobacillus firmus</name>
    <name type="common">Bacillus firmus</name>
    <dbReference type="NCBI Taxonomy" id="1399"/>
    <lineage>
        <taxon>Bacteria</taxon>
        <taxon>Bacillati</taxon>
        <taxon>Bacillota</taxon>
        <taxon>Bacilli</taxon>
        <taxon>Bacillales</taxon>
        <taxon>Bacillaceae</taxon>
        <taxon>Cytobacillus</taxon>
    </lineage>
</organism>
<evidence type="ECO:0000313" key="3">
    <source>
        <dbReference type="Proteomes" id="UP001163104"/>
    </source>
</evidence>
<keyword evidence="1" id="KW-0812">Transmembrane</keyword>
<dbReference type="EMBL" id="CP107027">
    <property type="protein sequence ID" value="UYG96739.1"/>
    <property type="molecule type" value="Genomic_DNA"/>
</dbReference>